<evidence type="ECO:0000313" key="4">
    <source>
        <dbReference type="Proteomes" id="UP001184853"/>
    </source>
</evidence>
<feature type="domain" description="Xaa-Pro dipeptidyl-peptidase C-terminal" evidence="2">
    <location>
        <begin position="505"/>
        <end position="733"/>
    </location>
</feature>
<dbReference type="SUPFAM" id="SSF53474">
    <property type="entry name" value="alpha/beta-Hydrolases"/>
    <property type="match status" value="1"/>
</dbReference>
<dbReference type="SUPFAM" id="SSF49785">
    <property type="entry name" value="Galactose-binding domain-like"/>
    <property type="match status" value="1"/>
</dbReference>
<proteinExistence type="predicted"/>
<keyword evidence="4" id="KW-1185">Reference proteome</keyword>
<keyword evidence="1 3" id="KW-0378">Hydrolase</keyword>
<name>A0ABU1L962_9FLAO</name>
<dbReference type="EMBL" id="JAVDQS010000001">
    <property type="protein sequence ID" value="MDR6403258.1"/>
    <property type="molecule type" value="Genomic_DNA"/>
</dbReference>
<gene>
    <name evidence="3" type="ORF">J2781_000162</name>
</gene>
<dbReference type="Pfam" id="PF02129">
    <property type="entry name" value="Peptidase_S15"/>
    <property type="match status" value="1"/>
</dbReference>
<dbReference type="SMART" id="SM00939">
    <property type="entry name" value="PepX_C"/>
    <property type="match status" value="1"/>
</dbReference>
<comment type="caution">
    <text evidence="3">The sequence shown here is derived from an EMBL/GenBank/DDBJ whole genome shotgun (WGS) entry which is preliminary data.</text>
</comment>
<dbReference type="GO" id="GO:0016787">
    <property type="term" value="F:hydrolase activity"/>
    <property type="evidence" value="ECO:0007669"/>
    <property type="project" value="UniProtKB-KW"/>
</dbReference>
<dbReference type="InterPro" id="IPR000383">
    <property type="entry name" value="Xaa-Pro-like_dom"/>
</dbReference>
<dbReference type="RefSeq" id="WP_115981529.1">
    <property type="nucleotide sequence ID" value="NZ_JAVDQS010000001.1"/>
</dbReference>
<organism evidence="3 4">
    <name type="scientific">Chryseobacterium geocarposphaerae</name>
    <dbReference type="NCBI Taxonomy" id="1416776"/>
    <lineage>
        <taxon>Bacteria</taxon>
        <taxon>Pseudomonadati</taxon>
        <taxon>Bacteroidota</taxon>
        <taxon>Flavobacteriia</taxon>
        <taxon>Flavobacteriales</taxon>
        <taxon>Weeksellaceae</taxon>
        <taxon>Chryseobacterium group</taxon>
        <taxon>Chryseobacterium</taxon>
    </lineage>
</organism>
<dbReference type="NCBIfam" id="TIGR00976">
    <property type="entry name" value="CocE_NonD"/>
    <property type="match status" value="1"/>
</dbReference>
<reference evidence="3 4" key="1">
    <citation type="submission" date="2023-07" db="EMBL/GenBank/DDBJ databases">
        <title>Sorghum-associated microbial communities from plants grown in Nebraska, USA.</title>
        <authorList>
            <person name="Schachtman D."/>
        </authorList>
    </citation>
    <scope>NUCLEOTIDE SEQUENCE [LARGE SCALE GENOMIC DNA]</scope>
    <source>
        <strain evidence="3 4">DS1709</strain>
    </source>
</reference>
<evidence type="ECO:0000259" key="2">
    <source>
        <dbReference type="SMART" id="SM00939"/>
    </source>
</evidence>
<protein>
    <submittedName>
        <fullName evidence="3">CocE/NonD family hydrolase</fullName>
    </submittedName>
</protein>
<dbReference type="Proteomes" id="UP001184853">
    <property type="component" value="Unassembled WGS sequence"/>
</dbReference>
<dbReference type="InterPro" id="IPR005674">
    <property type="entry name" value="CocE/Ser_esterase"/>
</dbReference>
<sequence>MKKFFFIYFVFCLQFFLCQKISLKQIDIKNVPNTENIVKYLASQLKDRYIEKKDKGIYYDDLFRINIINENYNLSLSQLDSLRNITMKNSSITASTMGSQFEIYINTIKRAPTKNNFDKIYEEEFKKKYEKLPLKSQIILSQYFIYDSISLKKDINEIITNNIKQDSIDISDAIKLCRKYNIYDVGNKTFKLGVQLLKNFEKEIFTIYDSIKVTTKDNGILTLSVVLNNKAPKPQSTILINTIYSDPKNINDAKRLAADNYIGVILNTRGKYLSNNSIEPFEHEAEDINEAINWIIKQPWSNGKVGMIGGSYLGFSQWAATKKLHPALKTIIPQAAVGIGTEDFPMNNNIFTSYAIRWLNYVVNSKMTDYADFSDVKKWNFTYKQWYITGKPFRQLDSISGKSNIIFQRWLNHPSFDSYWKNMIPYKKDFSKINIPILTITGYFDADQLGALYYLKNHYKYNANADHYLIIGPYDHSGAQGYIKSELKGYSIDPVANIDLNKIWLEWFDYILKDGKKPSFLKNKINYQVMGTNQWRNVNSVENFNKNKLKFYLEHNGLLSNVKISDKSFSSLKIDLKDRSDADELLDLKNDLVENKIYTKNSLIFTTNALEKSFELSGNFSGKLRFSINKKDADLYVYLYELMPNGKYFLLSTYLERASYNKNNEKRNLLTSNKKETISISNNKFISKKIEKGSKLVAVVGVVKTPYYQINYGTGKDVSDETILDAKEPLEIKFYNDSYIDIPVIQE</sequence>
<dbReference type="InterPro" id="IPR008979">
    <property type="entry name" value="Galactose-bd-like_sf"/>
</dbReference>
<dbReference type="Pfam" id="PF08530">
    <property type="entry name" value="PepX_C"/>
    <property type="match status" value="1"/>
</dbReference>
<accession>A0ABU1L962</accession>
<evidence type="ECO:0000313" key="3">
    <source>
        <dbReference type="EMBL" id="MDR6403258.1"/>
    </source>
</evidence>
<evidence type="ECO:0000256" key="1">
    <source>
        <dbReference type="ARBA" id="ARBA00022801"/>
    </source>
</evidence>
<dbReference type="InterPro" id="IPR013736">
    <property type="entry name" value="Xaa-Pro_dipept_C"/>
</dbReference>
<dbReference type="InterPro" id="IPR029058">
    <property type="entry name" value="AB_hydrolase_fold"/>
</dbReference>
<dbReference type="Gene3D" id="3.40.50.1820">
    <property type="entry name" value="alpha/beta hydrolase"/>
    <property type="match status" value="1"/>
</dbReference>
<dbReference type="Gene3D" id="2.60.120.260">
    <property type="entry name" value="Galactose-binding domain-like"/>
    <property type="match status" value="1"/>
</dbReference>
<dbReference type="Gene3D" id="1.10.3020.10">
    <property type="entry name" value="alpha-amino acid ester hydrolase ( Helical cap domain)"/>
    <property type="match status" value="1"/>
</dbReference>